<dbReference type="CDD" id="cd00303">
    <property type="entry name" value="retropepsin_like"/>
    <property type="match status" value="1"/>
</dbReference>
<gene>
    <name evidence="1" type="ORF">SERLADRAFT_347777</name>
</gene>
<proteinExistence type="predicted"/>
<dbReference type="GeneID" id="18809152"/>
<dbReference type="EMBL" id="GL945432">
    <property type="protein sequence ID" value="EGO26692.1"/>
    <property type="molecule type" value="Genomic_DNA"/>
</dbReference>
<protein>
    <submittedName>
        <fullName evidence="1">Uncharacterized protein</fullName>
    </submittedName>
</protein>
<organism>
    <name type="scientific">Serpula lacrymans var. lacrymans (strain S7.9)</name>
    <name type="common">Dry rot fungus</name>
    <dbReference type="NCBI Taxonomy" id="578457"/>
    <lineage>
        <taxon>Eukaryota</taxon>
        <taxon>Fungi</taxon>
        <taxon>Dikarya</taxon>
        <taxon>Basidiomycota</taxon>
        <taxon>Agaricomycotina</taxon>
        <taxon>Agaricomycetes</taxon>
        <taxon>Agaricomycetidae</taxon>
        <taxon>Boletales</taxon>
        <taxon>Coniophorineae</taxon>
        <taxon>Serpulaceae</taxon>
        <taxon>Serpula</taxon>
    </lineage>
</organism>
<evidence type="ECO:0000313" key="1">
    <source>
        <dbReference type="EMBL" id="EGO26692.1"/>
    </source>
</evidence>
<dbReference type="OrthoDB" id="3257486at2759"/>
<dbReference type="RefSeq" id="XP_007316865.1">
    <property type="nucleotide sequence ID" value="XM_007316803.1"/>
</dbReference>
<sequence length="61" mass="6838">LDSGCTGSCIDSKFVEEQGYERQRIPRPIPVYNADGTLNWDGSIKEFIGLLVEIDNHAKKL</sequence>
<dbReference type="InterPro" id="IPR021109">
    <property type="entry name" value="Peptidase_aspartic_dom_sf"/>
</dbReference>
<accession>F8NQY9</accession>
<dbReference type="Proteomes" id="UP000008064">
    <property type="component" value="Unassembled WGS sequence"/>
</dbReference>
<dbReference type="Gene3D" id="2.40.70.10">
    <property type="entry name" value="Acid Proteases"/>
    <property type="match status" value="1"/>
</dbReference>
<name>F8NQY9_SERL9</name>
<dbReference type="HOGENOM" id="CLU_000384_32_5_1"/>
<feature type="non-terminal residue" evidence="1">
    <location>
        <position position="1"/>
    </location>
</feature>
<dbReference type="AlphaFoldDB" id="F8NQY9"/>
<dbReference type="KEGG" id="sla:SERLADRAFT_347777"/>
<reference evidence="1" key="1">
    <citation type="submission" date="2011-04" db="EMBL/GenBank/DDBJ databases">
        <title>Evolution of plant cell wall degrading machinery underlies the functional diversity of forest fungi.</title>
        <authorList>
            <consortium name="US DOE Joint Genome Institute (JGI-PGF)"/>
            <person name="Eastwood D.C."/>
            <person name="Floudas D."/>
            <person name="Binder M."/>
            <person name="Majcherczyk A."/>
            <person name="Schneider P."/>
            <person name="Aerts A."/>
            <person name="Asiegbu F.O."/>
            <person name="Baker S.E."/>
            <person name="Barry K."/>
            <person name="Bendiksby M."/>
            <person name="Blumentritt M."/>
            <person name="Coutinho P.M."/>
            <person name="Cullen D."/>
            <person name="Cullen D."/>
            <person name="Gathman A."/>
            <person name="Goodell B."/>
            <person name="Henrissat B."/>
            <person name="Ihrmark K."/>
            <person name="Kauserud H."/>
            <person name="Kohler A."/>
            <person name="LaButti K."/>
            <person name="Lapidus A."/>
            <person name="Lavin J.L."/>
            <person name="Lee Y.-H."/>
            <person name="Lindquist E."/>
            <person name="Lilly W."/>
            <person name="Lucas S."/>
            <person name="Morin E."/>
            <person name="Murat C."/>
            <person name="Oguiza J.A."/>
            <person name="Park J."/>
            <person name="Pisabarro A.G."/>
            <person name="Riley R."/>
            <person name="Rosling A."/>
            <person name="Salamov A."/>
            <person name="Schmidt O."/>
            <person name="Schmutz J."/>
            <person name="Skrede I."/>
            <person name="Stenlid J."/>
            <person name="Wiebenga A."/>
            <person name="Xie X."/>
            <person name="Kues U."/>
            <person name="Hibbett D.S."/>
            <person name="Hoffmeister D."/>
            <person name="Hogberg N."/>
            <person name="Martin F."/>
            <person name="Grigoriev I.V."/>
            <person name="Watkinson S.C."/>
        </authorList>
    </citation>
    <scope>NUCLEOTIDE SEQUENCE</scope>
    <source>
        <strain evidence="1">S7.9</strain>
    </source>
</reference>